<sequence>MQTKMKRLRRLAVSTMLLIGALSTGEAGAVALFTVNPNFLTVGGTPFEATAISGLSSSRIAQVSGDKFTSDGYAVFTGFAKDNAPISGNITKVNGDYGLYARFHQDLSCKGGLARGVTCDTTAMTFSLYADIGNKNDYHMASLAAGASVDDYGAKDILLASSNVLHGGIGGLDQLGGAFQNMNIGWTLSDIGAQYFTSPTPFYNAAFTAFNNTSQGLSCDKPKVNCQGATVVAIASQVGVLDFNTRAVPEPGALALMGIGLLGLGTMRRRAGR</sequence>
<feature type="signal peptide" evidence="1">
    <location>
        <begin position="1"/>
        <end position="29"/>
    </location>
</feature>
<evidence type="ECO:0000259" key="2">
    <source>
        <dbReference type="Pfam" id="PF07589"/>
    </source>
</evidence>
<comment type="caution">
    <text evidence="3">The sequence shown here is derived from an EMBL/GenBank/DDBJ whole genome shotgun (WGS) entry which is preliminary data.</text>
</comment>
<keyword evidence="4" id="KW-1185">Reference proteome</keyword>
<dbReference type="NCBIfam" id="NF033554">
    <property type="entry name" value="floc_PepA"/>
    <property type="match status" value="1"/>
</dbReference>
<dbReference type="Pfam" id="PF07589">
    <property type="entry name" value="PEP-CTERM"/>
    <property type="match status" value="1"/>
</dbReference>
<gene>
    <name evidence="3" type="primary">pepA</name>
    <name evidence="3" type="ORF">F1735_24515</name>
</gene>
<feature type="chain" id="PRO_5047465064" evidence="1">
    <location>
        <begin position="30"/>
        <end position="273"/>
    </location>
</feature>
<dbReference type="NCBIfam" id="TIGR02595">
    <property type="entry name" value="PEP_CTERM"/>
    <property type="match status" value="1"/>
</dbReference>
<dbReference type="Proteomes" id="UP000610594">
    <property type="component" value="Unassembled WGS sequence"/>
</dbReference>
<evidence type="ECO:0000256" key="1">
    <source>
        <dbReference type="SAM" id="SignalP"/>
    </source>
</evidence>
<keyword evidence="1" id="KW-0732">Signal</keyword>
<organism evidence="3 4">
    <name type="scientific">Massilia genomosp. 1</name>
    <dbReference type="NCBI Taxonomy" id="2609280"/>
    <lineage>
        <taxon>Bacteria</taxon>
        <taxon>Pseudomonadati</taxon>
        <taxon>Pseudomonadota</taxon>
        <taxon>Betaproteobacteria</taxon>
        <taxon>Burkholderiales</taxon>
        <taxon>Oxalobacteraceae</taxon>
        <taxon>Telluria group</taxon>
        <taxon>Massilia</taxon>
    </lineage>
</organism>
<evidence type="ECO:0000313" key="3">
    <source>
        <dbReference type="EMBL" id="NHZ65425.1"/>
    </source>
</evidence>
<accession>A0ABX0MXJ9</accession>
<protein>
    <submittedName>
        <fullName evidence="3">Flocculation-associated PEP-CTERM protein PepA</fullName>
    </submittedName>
</protein>
<dbReference type="EMBL" id="WHJF01000083">
    <property type="protein sequence ID" value="NHZ65425.1"/>
    <property type="molecule type" value="Genomic_DNA"/>
</dbReference>
<dbReference type="RefSeq" id="WP_167239374.1">
    <property type="nucleotide sequence ID" value="NZ_WHJF01000083.1"/>
</dbReference>
<dbReference type="InterPro" id="IPR013424">
    <property type="entry name" value="Ice-binding_C"/>
</dbReference>
<feature type="domain" description="Ice-binding protein C-terminal" evidence="2">
    <location>
        <begin position="247"/>
        <end position="269"/>
    </location>
</feature>
<evidence type="ECO:0000313" key="4">
    <source>
        <dbReference type="Proteomes" id="UP000610594"/>
    </source>
</evidence>
<name>A0ABX0MXJ9_9BURK</name>
<proteinExistence type="predicted"/>
<reference evidence="3 4" key="1">
    <citation type="submission" date="2019-10" db="EMBL/GenBank/DDBJ databases">
        <title>Taxonomy of Antarctic Massilia spp.: description of Massilia rubra sp. nov., Massilia aquatica sp. nov., Massilia mucilaginosa sp. nov., Massilia frigida sp. nov. isolated from streams, lakes and regoliths.</title>
        <authorList>
            <person name="Holochova P."/>
            <person name="Sedlacek I."/>
            <person name="Kralova S."/>
            <person name="Maslanova I."/>
            <person name="Busse H.-J."/>
            <person name="Stankova E."/>
            <person name="Vrbovska V."/>
            <person name="Kovarovic V."/>
            <person name="Bartak M."/>
            <person name="Svec P."/>
            <person name="Pantucek R."/>
        </authorList>
    </citation>
    <scope>NUCLEOTIDE SEQUENCE [LARGE SCALE GENOMIC DNA]</scope>
    <source>
        <strain evidence="3 4">CCM 8694</strain>
    </source>
</reference>